<comment type="caution">
    <text evidence="1">The sequence shown here is derived from an EMBL/GenBank/DDBJ whole genome shotgun (WGS) entry which is preliminary data.</text>
</comment>
<evidence type="ECO:0000313" key="2">
    <source>
        <dbReference type="Proteomes" id="UP000789860"/>
    </source>
</evidence>
<feature type="non-terminal residue" evidence="1">
    <location>
        <position position="1"/>
    </location>
</feature>
<feature type="non-terminal residue" evidence="1">
    <location>
        <position position="233"/>
    </location>
</feature>
<gene>
    <name evidence="1" type="ORF">SCALOS_LOCUS6182</name>
</gene>
<protein>
    <submittedName>
        <fullName evidence="1">8141_t:CDS:1</fullName>
    </submittedName>
</protein>
<dbReference type="EMBL" id="CAJVPM010011343">
    <property type="protein sequence ID" value="CAG8580391.1"/>
    <property type="molecule type" value="Genomic_DNA"/>
</dbReference>
<keyword evidence="2" id="KW-1185">Reference proteome</keyword>
<dbReference type="Proteomes" id="UP000789860">
    <property type="component" value="Unassembled WGS sequence"/>
</dbReference>
<name>A0ACA9MAJ2_9GLOM</name>
<sequence length="233" mass="26438">ISHAIKKYVRLGFDIETGQDIENAIQGIRGTSVSNLQPNRDRGSGSNTLPGNSNWFEWQWPIDGEFEGCILARSIPNISDWTVFTQTQLNKLQKSAHYLILDKHIEDIILDNKEPVQSEKTATFVTTQTSVAPNITNSKLKLPNFSSIFATAINIFRTLKNLHPSTKINRGNKCNKANRLSKENLVKQLHSRCVEINGKENKYELVEKLESNLMMNTHTIEVFPDMTNIKTQL</sequence>
<evidence type="ECO:0000313" key="1">
    <source>
        <dbReference type="EMBL" id="CAG8580391.1"/>
    </source>
</evidence>
<organism evidence="1 2">
    <name type="scientific">Scutellospora calospora</name>
    <dbReference type="NCBI Taxonomy" id="85575"/>
    <lineage>
        <taxon>Eukaryota</taxon>
        <taxon>Fungi</taxon>
        <taxon>Fungi incertae sedis</taxon>
        <taxon>Mucoromycota</taxon>
        <taxon>Glomeromycotina</taxon>
        <taxon>Glomeromycetes</taxon>
        <taxon>Diversisporales</taxon>
        <taxon>Gigasporaceae</taxon>
        <taxon>Scutellospora</taxon>
    </lineage>
</organism>
<proteinExistence type="predicted"/>
<reference evidence="1" key="1">
    <citation type="submission" date="2021-06" db="EMBL/GenBank/DDBJ databases">
        <authorList>
            <person name="Kallberg Y."/>
            <person name="Tangrot J."/>
            <person name="Rosling A."/>
        </authorList>
    </citation>
    <scope>NUCLEOTIDE SEQUENCE</scope>
    <source>
        <strain evidence="1">AU212A</strain>
    </source>
</reference>
<accession>A0ACA9MAJ2</accession>